<sequence length="59" mass="6476">MSNTTHKTDVEQRADPNDACRIGAGEVESNDTDTSHLDGLDDGCGCAEIWEHLSEQRDE</sequence>
<feature type="region of interest" description="Disordered" evidence="1">
    <location>
        <begin position="1"/>
        <end position="36"/>
    </location>
</feature>
<organism evidence="2 3">
    <name type="scientific">Halocatena marina</name>
    <dbReference type="NCBI Taxonomy" id="2934937"/>
    <lineage>
        <taxon>Archaea</taxon>
        <taxon>Methanobacteriati</taxon>
        <taxon>Methanobacteriota</taxon>
        <taxon>Stenosarchaea group</taxon>
        <taxon>Halobacteria</taxon>
        <taxon>Halobacteriales</taxon>
        <taxon>Natronomonadaceae</taxon>
        <taxon>Halocatena</taxon>
    </lineage>
</organism>
<accession>A0ABD5YTV6</accession>
<dbReference type="AlphaFoldDB" id="A0ABD5YTV6"/>
<name>A0ABD5YTV6_9EURY</name>
<evidence type="ECO:0000256" key="1">
    <source>
        <dbReference type="SAM" id="MobiDB-lite"/>
    </source>
</evidence>
<dbReference type="GeneID" id="76201363"/>
<proteinExistence type="predicted"/>
<evidence type="ECO:0000313" key="2">
    <source>
        <dbReference type="EMBL" id="MFC7191606.1"/>
    </source>
</evidence>
<comment type="caution">
    <text evidence="2">The sequence shown here is derived from an EMBL/GenBank/DDBJ whole genome shotgun (WGS) entry which is preliminary data.</text>
</comment>
<dbReference type="EMBL" id="JBHTAX010000001">
    <property type="protein sequence ID" value="MFC7191606.1"/>
    <property type="molecule type" value="Genomic_DNA"/>
</dbReference>
<feature type="compositionally biased region" description="Basic and acidic residues" evidence="1">
    <location>
        <begin position="1"/>
        <end position="18"/>
    </location>
</feature>
<reference evidence="2 3" key="1">
    <citation type="journal article" date="2019" name="Int. J. Syst. Evol. Microbiol.">
        <title>The Global Catalogue of Microorganisms (GCM) 10K type strain sequencing project: providing services to taxonomists for standard genome sequencing and annotation.</title>
        <authorList>
            <consortium name="The Broad Institute Genomics Platform"/>
            <consortium name="The Broad Institute Genome Sequencing Center for Infectious Disease"/>
            <person name="Wu L."/>
            <person name="Ma J."/>
        </authorList>
    </citation>
    <scope>NUCLEOTIDE SEQUENCE [LARGE SCALE GENOMIC DNA]</scope>
    <source>
        <strain evidence="2 3">RDMS1</strain>
    </source>
</reference>
<protein>
    <submittedName>
        <fullName evidence="2">Uncharacterized protein</fullName>
    </submittedName>
</protein>
<gene>
    <name evidence="2" type="ORF">ACFQL7_18635</name>
</gene>
<evidence type="ECO:0000313" key="3">
    <source>
        <dbReference type="Proteomes" id="UP001596417"/>
    </source>
</evidence>
<keyword evidence="3" id="KW-1185">Reference proteome</keyword>
<dbReference type="RefSeq" id="WP_248909818.1">
    <property type="nucleotide sequence ID" value="NZ_CP109979.1"/>
</dbReference>
<dbReference type="Proteomes" id="UP001596417">
    <property type="component" value="Unassembled WGS sequence"/>
</dbReference>